<dbReference type="Pfam" id="PF25757">
    <property type="entry name" value="TPR_DNAAF5"/>
    <property type="match status" value="1"/>
</dbReference>
<dbReference type="InterPro" id="IPR011989">
    <property type="entry name" value="ARM-like"/>
</dbReference>
<proteinExistence type="predicted"/>
<dbReference type="InterPro" id="IPR056497">
    <property type="entry name" value="HEAT_DAAF5"/>
</dbReference>
<dbReference type="Proteomes" id="UP000236370">
    <property type="component" value="Unassembled WGS sequence"/>
</dbReference>
<evidence type="ECO:0000259" key="1">
    <source>
        <dbReference type="Pfam" id="PF24573"/>
    </source>
</evidence>
<dbReference type="EMBL" id="NBAG03000639">
    <property type="protein sequence ID" value="PNI12641.1"/>
    <property type="molecule type" value="Genomic_DNA"/>
</dbReference>
<feature type="non-terminal residue" evidence="3">
    <location>
        <position position="195"/>
    </location>
</feature>
<dbReference type="InterPro" id="IPR057978">
    <property type="entry name" value="TPR_DAAF5"/>
</dbReference>
<evidence type="ECO:0000313" key="4">
    <source>
        <dbReference type="Proteomes" id="UP000236370"/>
    </source>
</evidence>
<dbReference type="InterPro" id="IPR016024">
    <property type="entry name" value="ARM-type_fold"/>
</dbReference>
<dbReference type="Gene3D" id="1.25.10.10">
    <property type="entry name" value="Leucine-rich Repeat Variant"/>
    <property type="match status" value="1"/>
</dbReference>
<sequence>LCARCAAPCLTPSPPCAARAAAAPPPWRRPRPVRRAVASVVGGWLLCLRDRYSFFHKLIPLLLSSLNDEVPEVRQLAASLWEDVGLQWQKENEEDLKDKLDFAPPTPPHYPPHERRPVLGCRELVFRNLSKILPALCHDITDWVVGTRVKSAQLLRVLLLHAEDHATQHLEVVLRTLFQACTDEEAAVVQSCTRS</sequence>
<dbReference type="PANTHER" id="PTHR16216:SF2">
    <property type="entry name" value="DYNEIN AXONEMAL ASSEMBLY FACTOR 5"/>
    <property type="match status" value="1"/>
</dbReference>
<dbReference type="SUPFAM" id="SSF48371">
    <property type="entry name" value="ARM repeat"/>
    <property type="match status" value="1"/>
</dbReference>
<dbReference type="AlphaFoldDB" id="A0A2J8IQ37"/>
<accession>A0A2J8IQ37</accession>
<gene>
    <name evidence="3" type="ORF">CK820_G0054174</name>
</gene>
<evidence type="ECO:0000313" key="3">
    <source>
        <dbReference type="EMBL" id="PNI12641.1"/>
    </source>
</evidence>
<feature type="non-terminal residue" evidence="3">
    <location>
        <position position="1"/>
    </location>
</feature>
<dbReference type="Pfam" id="PF24573">
    <property type="entry name" value="HEAT_DAAF5"/>
    <property type="match status" value="1"/>
</dbReference>
<comment type="caution">
    <text evidence="3">The sequence shown here is derived from an EMBL/GenBank/DDBJ whole genome shotgun (WGS) entry which is preliminary data.</text>
</comment>
<organism evidence="3 4">
    <name type="scientific">Pan troglodytes</name>
    <name type="common">Chimpanzee</name>
    <dbReference type="NCBI Taxonomy" id="9598"/>
    <lineage>
        <taxon>Eukaryota</taxon>
        <taxon>Metazoa</taxon>
        <taxon>Chordata</taxon>
        <taxon>Craniata</taxon>
        <taxon>Vertebrata</taxon>
        <taxon>Euteleostomi</taxon>
        <taxon>Mammalia</taxon>
        <taxon>Eutheria</taxon>
        <taxon>Euarchontoglires</taxon>
        <taxon>Primates</taxon>
        <taxon>Haplorrhini</taxon>
        <taxon>Catarrhini</taxon>
        <taxon>Hominidae</taxon>
        <taxon>Pan</taxon>
    </lineage>
</organism>
<dbReference type="InterPro" id="IPR052623">
    <property type="entry name" value="DAAF5"/>
</dbReference>
<evidence type="ECO:0000259" key="2">
    <source>
        <dbReference type="Pfam" id="PF25757"/>
    </source>
</evidence>
<reference evidence="3 4" key="1">
    <citation type="submission" date="2017-12" db="EMBL/GenBank/DDBJ databases">
        <title>High-resolution comparative analysis of great ape genomes.</title>
        <authorList>
            <person name="Pollen A."/>
            <person name="Hastie A."/>
            <person name="Hormozdiari F."/>
            <person name="Dougherty M."/>
            <person name="Liu R."/>
            <person name="Chaisson M."/>
            <person name="Hoppe E."/>
            <person name="Hill C."/>
            <person name="Pang A."/>
            <person name="Hillier L."/>
            <person name="Baker C."/>
            <person name="Armstrong J."/>
            <person name="Shendure J."/>
            <person name="Paten B."/>
            <person name="Wilson R."/>
            <person name="Chao H."/>
            <person name="Schneider V."/>
            <person name="Ventura M."/>
            <person name="Kronenberg Z."/>
            <person name="Murali S."/>
            <person name="Gordon D."/>
            <person name="Cantsilieris S."/>
            <person name="Munson K."/>
            <person name="Nelson B."/>
            <person name="Raja A."/>
            <person name="Underwood J."/>
            <person name="Diekhans M."/>
            <person name="Fiddes I."/>
            <person name="Haussler D."/>
            <person name="Eichler E."/>
        </authorList>
    </citation>
    <scope>NUCLEOTIDE SEQUENCE [LARGE SCALE GENOMIC DNA]</scope>
    <source>
        <strain evidence="3">Yerkes chimp pedigree #C0471</strain>
    </source>
</reference>
<dbReference type="PANTHER" id="PTHR16216">
    <property type="entry name" value="DYNEIN ASSEMBLY FACTOR 5, AXONEMAL"/>
    <property type="match status" value="1"/>
</dbReference>
<protein>
    <submittedName>
        <fullName evidence="3">DNAAF5 isoform 7</fullName>
    </submittedName>
</protein>
<feature type="domain" description="Dynein axonemal assembly factor 5 TPR repeats" evidence="2">
    <location>
        <begin position="33"/>
        <end position="99"/>
    </location>
</feature>
<feature type="domain" description="Dynein axonemal assembly factor 5 HEAT-repeat" evidence="1">
    <location>
        <begin position="109"/>
        <end position="195"/>
    </location>
</feature>
<name>A0A2J8IQ37_PANTR</name>